<reference evidence="1" key="1">
    <citation type="submission" date="2012-04" db="EMBL/GenBank/DDBJ databases">
        <authorList>
            <person name="Lu G."/>
            <person name="Lu Y.J."/>
            <person name="Li L.H."/>
            <person name="Wu L.X."/>
            <person name="Fan Z.G."/>
        </authorList>
    </citation>
    <scope>NUCLEOTIDE SEQUENCE</scope>
</reference>
<dbReference type="GO" id="GO:0005739">
    <property type="term" value="C:mitochondrion"/>
    <property type="evidence" value="ECO:0007669"/>
    <property type="project" value="InterPro"/>
</dbReference>
<organism evidence="1">
    <name type="scientific">Spirometra erinaceieuropaei</name>
    <name type="common">Tapeworm</name>
    <name type="synonym">Spirometra erinacei</name>
    <dbReference type="NCBI Taxonomy" id="99802"/>
    <lineage>
        <taxon>Eukaryota</taxon>
        <taxon>Metazoa</taxon>
        <taxon>Spiralia</taxon>
        <taxon>Lophotrochozoa</taxon>
        <taxon>Platyhelminthes</taxon>
        <taxon>Cestoda</taxon>
        <taxon>Eucestoda</taxon>
        <taxon>Diphyllobothriidea</taxon>
        <taxon>Diphyllobothriidae</taxon>
        <taxon>Spirometra</taxon>
    </lineage>
</organism>
<dbReference type="GO" id="GO:0003735">
    <property type="term" value="F:structural constituent of ribosome"/>
    <property type="evidence" value="ECO:0007669"/>
    <property type="project" value="InterPro"/>
</dbReference>
<proteinExistence type="evidence at transcript level"/>
<dbReference type="Pfam" id="PF16053">
    <property type="entry name" value="MRP-S34"/>
    <property type="match status" value="1"/>
</dbReference>
<dbReference type="EMBL" id="JQ963187">
    <property type="protein sequence ID" value="AGC74032.1"/>
    <property type="molecule type" value="mRNA"/>
</dbReference>
<protein>
    <submittedName>
        <fullName evidence="1">MAP/microtubule affinity-regulating kinase 3</fullName>
    </submittedName>
</protein>
<name>A0A067XIP3_SPIER</name>
<keyword evidence="1" id="KW-0418">Kinase</keyword>
<dbReference type="GO" id="GO:0016301">
    <property type="term" value="F:kinase activity"/>
    <property type="evidence" value="ECO:0007669"/>
    <property type="project" value="UniProtKB-KW"/>
</dbReference>
<evidence type="ECO:0000313" key="1">
    <source>
        <dbReference type="EMBL" id="AGC74032.1"/>
    </source>
</evidence>
<sequence>MTNVKLIGRPSSFYGKYLSEISRNLKSRGIGRIFVKESECKTYSEPCFYVMKKIEPLMSDESGVRCRAFAERVFRGRNLGLVLINKSYEPDWRLLSIEEGRRLQESTSRMANVAQDSQVPCVAAMPPLLAVKLQRLGKIPQPIVEAAKKVDCPVNSASAKEANGFLLLTKLPDDPTLFQVPIEPTAEEKSRIFPSYEAQAADGLVLKKKTDKNVYYIRRSDTPGLRWRVELALKDIEDELLQDTGH</sequence>
<dbReference type="PANTHER" id="PTHR28589:SF1">
    <property type="entry name" value="SMALL RIBOSOMAL SUBUNIT PROTEIN MS34"/>
    <property type="match status" value="1"/>
</dbReference>
<dbReference type="PANTHER" id="PTHR28589">
    <property type="entry name" value="28S RIBOSOMAL PROTEIN S34, MITOCHONDRIAL"/>
    <property type="match status" value="1"/>
</dbReference>
<keyword evidence="1" id="KW-0808">Transferase</keyword>
<dbReference type="AlphaFoldDB" id="A0A067XIP3"/>
<accession>A0A067XIP3</accession>
<dbReference type="InterPro" id="IPR032053">
    <property type="entry name" value="Ribosomal_mS34"/>
</dbReference>